<dbReference type="InParanoid" id="A0A177CZD1"/>
<organism evidence="1 2">
    <name type="scientific">Paraphaeosphaeria sporulosa</name>
    <dbReference type="NCBI Taxonomy" id="1460663"/>
    <lineage>
        <taxon>Eukaryota</taxon>
        <taxon>Fungi</taxon>
        <taxon>Dikarya</taxon>
        <taxon>Ascomycota</taxon>
        <taxon>Pezizomycotina</taxon>
        <taxon>Dothideomycetes</taxon>
        <taxon>Pleosporomycetidae</taxon>
        <taxon>Pleosporales</taxon>
        <taxon>Massarineae</taxon>
        <taxon>Didymosphaeriaceae</taxon>
        <taxon>Paraphaeosphaeria</taxon>
    </lineage>
</organism>
<dbReference type="EMBL" id="KV441548">
    <property type="protein sequence ID" value="OAG12885.1"/>
    <property type="molecule type" value="Genomic_DNA"/>
</dbReference>
<dbReference type="GeneID" id="28768924"/>
<dbReference type="Proteomes" id="UP000077069">
    <property type="component" value="Unassembled WGS sequence"/>
</dbReference>
<name>A0A177CZD1_9PLEO</name>
<protein>
    <submittedName>
        <fullName evidence="1">Uncharacterized protein</fullName>
    </submittedName>
</protein>
<dbReference type="AlphaFoldDB" id="A0A177CZD1"/>
<proteinExistence type="predicted"/>
<reference evidence="1 2" key="1">
    <citation type="submission" date="2016-05" db="EMBL/GenBank/DDBJ databases">
        <title>Comparative analysis of secretome profiles of manganese(II)-oxidizing ascomycete fungi.</title>
        <authorList>
            <consortium name="DOE Joint Genome Institute"/>
            <person name="Zeiner C.A."/>
            <person name="Purvine S.O."/>
            <person name="Zink E.M."/>
            <person name="Wu S."/>
            <person name="Pasa-Tolic L."/>
            <person name="Chaput D.L."/>
            <person name="Haridas S."/>
            <person name="Grigoriev I.V."/>
            <person name="Santelli C.M."/>
            <person name="Hansel C.M."/>
        </authorList>
    </citation>
    <scope>NUCLEOTIDE SEQUENCE [LARGE SCALE GENOMIC DNA]</scope>
    <source>
        <strain evidence="1 2">AP3s5-JAC2a</strain>
    </source>
</reference>
<evidence type="ECO:0000313" key="2">
    <source>
        <dbReference type="Proteomes" id="UP000077069"/>
    </source>
</evidence>
<dbReference type="RefSeq" id="XP_018043250.1">
    <property type="nucleotide sequence ID" value="XM_018185438.1"/>
</dbReference>
<gene>
    <name evidence="1" type="ORF">CC84DRAFT_165332</name>
</gene>
<accession>A0A177CZD1</accession>
<evidence type="ECO:0000313" key="1">
    <source>
        <dbReference type="EMBL" id="OAG12885.1"/>
    </source>
</evidence>
<keyword evidence="2" id="KW-1185">Reference proteome</keyword>
<sequence>MRVETCPQINTAALYSRLRSVISAAVVGSCACPTPQSAAERGVHVLGAVAAAGWPNKLPRQGLRCLPTSSVPWTRVDAALCARLHQSACNEERAKQPFGGRVRMDCAPCRSGTDSLGKLRTGAGMGCAPDSLRFIATSSRRLNRCHCHRCALPICCERRSPNPHTLHRMSPR</sequence>
<dbReference type="PROSITE" id="PS51257">
    <property type="entry name" value="PROKAR_LIPOPROTEIN"/>
    <property type="match status" value="1"/>
</dbReference>